<dbReference type="PROSITE" id="PS51257">
    <property type="entry name" value="PROKAR_LIPOPROTEIN"/>
    <property type="match status" value="1"/>
</dbReference>
<organism evidence="1">
    <name type="scientific">hydrothermal vent metagenome</name>
    <dbReference type="NCBI Taxonomy" id="652676"/>
    <lineage>
        <taxon>unclassified sequences</taxon>
        <taxon>metagenomes</taxon>
        <taxon>ecological metagenomes</taxon>
    </lineage>
</organism>
<evidence type="ECO:0000313" key="1">
    <source>
        <dbReference type="EMBL" id="SFV60223.1"/>
    </source>
</evidence>
<gene>
    <name evidence="1" type="ORF">MNB_SV-14-744</name>
</gene>
<dbReference type="Gene3D" id="1.25.40.10">
    <property type="entry name" value="Tetratricopeptide repeat domain"/>
    <property type="match status" value="1"/>
</dbReference>
<reference evidence="1" key="1">
    <citation type="submission" date="2016-10" db="EMBL/GenBank/DDBJ databases">
        <authorList>
            <person name="de Groot N.N."/>
        </authorList>
    </citation>
    <scope>NUCLEOTIDE SEQUENCE</scope>
</reference>
<dbReference type="EMBL" id="FPHN01000111">
    <property type="protein sequence ID" value="SFV60223.1"/>
    <property type="molecule type" value="Genomic_DNA"/>
</dbReference>
<dbReference type="InterPro" id="IPR019734">
    <property type="entry name" value="TPR_rpt"/>
</dbReference>
<dbReference type="InterPro" id="IPR011990">
    <property type="entry name" value="TPR-like_helical_dom_sf"/>
</dbReference>
<dbReference type="Pfam" id="PF19867">
    <property type="entry name" value="DUF6340"/>
    <property type="match status" value="1"/>
</dbReference>
<accession>A0A1W1C399</accession>
<dbReference type="AlphaFoldDB" id="A0A1W1C399"/>
<protein>
    <submittedName>
        <fullName evidence="1">Uncharacterized protein</fullName>
    </submittedName>
</protein>
<dbReference type="SUPFAM" id="SSF48452">
    <property type="entry name" value="TPR-like"/>
    <property type="match status" value="1"/>
</dbReference>
<sequence length="305" mass="34470">MFNQKNIKIIIFTSLALILTACSQKKYSFQIDAPPKYSSKYVFKSMSVKNFNTNQQQYEKNIISMLKSGIANEGYISIVQNGGDATLSGILHIGEVNKNMDKRSYECEKKVNGKKIKTTCYSYTYSKKHLLKVDYSLRSNRDNSTVFGDSITEEFSDSWYSSSSASDARASAKSDNKIINDSLKKIADKIVKAVTPHKETVTRELEEGKSDSVKLGVTYIENGRVEQALAIWDQCIANAESKEDVASAYYNIGVIKESEGKYRDAFAIYSKANVLFPTKELYIKAMTRVEKLNKRVTKVRSWKSK</sequence>
<dbReference type="InterPro" id="IPR045921">
    <property type="entry name" value="DUF6340"/>
</dbReference>
<dbReference type="PROSITE" id="PS50005">
    <property type="entry name" value="TPR"/>
    <property type="match status" value="1"/>
</dbReference>
<name>A0A1W1C399_9ZZZZ</name>
<proteinExistence type="predicted"/>